<dbReference type="InterPro" id="IPR037143">
    <property type="entry name" value="4-PPantetheinyl_Trfase_dom_sf"/>
</dbReference>
<dbReference type="EMBL" id="FOYU01000003">
    <property type="protein sequence ID" value="SFR54916.1"/>
    <property type="molecule type" value="Genomic_DNA"/>
</dbReference>
<gene>
    <name evidence="2" type="ORF">SAMN04488070_1885</name>
</gene>
<reference evidence="3" key="1">
    <citation type="submission" date="2016-10" db="EMBL/GenBank/DDBJ databases">
        <authorList>
            <person name="Varghese N."/>
            <person name="Submissions S."/>
        </authorList>
    </citation>
    <scope>NUCLEOTIDE SEQUENCE [LARGE SCALE GENOMIC DNA]</scope>
    <source>
        <strain evidence="3">CGMCC 1.7285</strain>
    </source>
</reference>
<dbReference type="SUPFAM" id="SSF56214">
    <property type="entry name" value="4'-phosphopantetheinyl transferase"/>
    <property type="match status" value="2"/>
</dbReference>
<dbReference type="Proteomes" id="UP000199424">
    <property type="component" value="Unassembled WGS sequence"/>
</dbReference>
<evidence type="ECO:0000256" key="1">
    <source>
        <dbReference type="ARBA" id="ARBA00022679"/>
    </source>
</evidence>
<dbReference type="GO" id="GO:0008897">
    <property type="term" value="F:holo-[acyl-carrier-protein] synthase activity"/>
    <property type="evidence" value="ECO:0007669"/>
    <property type="project" value="InterPro"/>
</dbReference>
<keyword evidence="3" id="KW-1185">Reference proteome</keyword>
<proteinExistence type="predicted"/>
<dbReference type="GO" id="GO:0000287">
    <property type="term" value="F:magnesium ion binding"/>
    <property type="evidence" value="ECO:0007669"/>
    <property type="project" value="InterPro"/>
</dbReference>
<evidence type="ECO:0000313" key="3">
    <source>
        <dbReference type="Proteomes" id="UP000199424"/>
    </source>
</evidence>
<dbReference type="GO" id="GO:0005829">
    <property type="term" value="C:cytosol"/>
    <property type="evidence" value="ECO:0007669"/>
    <property type="project" value="TreeGrafter"/>
</dbReference>
<dbReference type="Gene3D" id="3.90.470.20">
    <property type="entry name" value="4'-phosphopantetheinyl transferase domain"/>
    <property type="match status" value="1"/>
</dbReference>
<dbReference type="InterPro" id="IPR050559">
    <property type="entry name" value="P-Pant_transferase_sf"/>
</dbReference>
<organism evidence="2 3">
    <name type="scientific">Pseudidiomarina maritima</name>
    <dbReference type="NCBI Taxonomy" id="519453"/>
    <lineage>
        <taxon>Bacteria</taxon>
        <taxon>Pseudomonadati</taxon>
        <taxon>Pseudomonadota</taxon>
        <taxon>Gammaproteobacteria</taxon>
        <taxon>Alteromonadales</taxon>
        <taxon>Idiomarinaceae</taxon>
        <taxon>Pseudidiomarina</taxon>
    </lineage>
</organism>
<dbReference type="AlphaFoldDB" id="A0A1I6HKF8"/>
<keyword evidence="1 2" id="KW-0808">Transferase</keyword>
<dbReference type="PANTHER" id="PTHR12215:SF10">
    <property type="entry name" value="L-AMINOADIPATE-SEMIALDEHYDE DEHYDROGENASE-PHOSPHOPANTETHEINYL TRANSFERASE"/>
    <property type="match status" value="1"/>
</dbReference>
<accession>A0A1I6HKF8</accession>
<dbReference type="RefSeq" id="WP_092857908.1">
    <property type="nucleotide sequence ID" value="NZ_FOYU01000003.1"/>
</dbReference>
<name>A0A1I6HKF8_9GAMM</name>
<dbReference type="GO" id="GO:0019878">
    <property type="term" value="P:lysine biosynthetic process via aminoadipic acid"/>
    <property type="evidence" value="ECO:0007669"/>
    <property type="project" value="TreeGrafter"/>
</dbReference>
<protein>
    <submittedName>
        <fullName evidence="2">Phosphopantetheinyl transferase</fullName>
    </submittedName>
</protein>
<sequence>MIATAYSTDFDTLLPALDAWVTEAEREAAHTYKQEPRQQQFIAGRGLLRWLVCNTWHCAAGAVSITRQENGAPLLTVGGQVWQCSISHTKGAVLVAASPEFTVGVDVERIKARKRLAELVANYQDGFFADLSAENWHRFFERWTLAEAVTKAEQGLLLQTLKRPVANYQHDAKHEQHDDFMLCCYTPKFSEPVTFQRFPS</sequence>
<evidence type="ECO:0000313" key="2">
    <source>
        <dbReference type="EMBL" id="SFR54916.1"/>
    </source>
</evidence>
<dbReference type="PANTHER" id="PTHR12215">
    <property type="entry name" value="PHOSPHOPANTETHEINE TRANSFERASE"/>
    <property type="match status" value="1"/>
</dbReference>